<name>A0A948X0Z8_9GAMM</name>
<dbReference type="Proteomes" id="UP000733611">
    <property type="component" value="Unassembled WGS sequence"/>
</dbReference>
<accession>A0A948X0Z8</accession>
<dbReference type="EMBL" id="JAHLFE010000063">
    <property type="protein sequence ID" value="MBU3843896.1"/>
    <property type="molecule type" value="Genomic_DNA"/>
</dbReference>
<reference evidence="2" key="2">
    <citation type="submission" date="2021-04" db="EMBL/GenBank/DDBJ databases">
        <authorList>
            <person name="Gilroy R."/>
        </authorList>
    </citation>
    <scope>NUCLEOTIDE SEQUENCE</scope>
    <source>
        <strain evidence="2">378</strain>
    </source>
</reference>
<feature type="region of interest" description="Disordered" evidence="1">
    <location>
        <begin position="84"/>
        <end position="109"/>
    </location>
</feature>
<evidence type="ECO:0000256" key="1">
    <source>
        <dbReference type="SAM" id="MobiDB-lite"/>
    </source>
</evidence>
<dbReference type="AlphaFoldDB" id="A0A948X0Z8"/>
<reference evidence="2" key="1">
    <citation type="journal article" date="2021" name="PeerJ">
        <title>Extensive microbial diversity within the chicken gut microbiome revealed by metagenomics and culture.</title>
        <authorList>
            <person name="Gilroy R."/>
            <person name="Ravi A."/>
            <person name="Getino M."/>
            <person name="Pursley I."/>
            <person name="Horton D.L."/>
            <person name="Alikhan N.F."/>
            <person name="Baker D."/>
            <person name="Gharbi K."/>
            <person name="Hall N."/>
            <person name="Watson M."/>
            <person name="Adriaenssens E.M."/>
            <person name="Foster-Nyarko E."/>
            <person name="Jarju S."/>
            <person name="Secka A."/>
            <person name="Antonio M."/>
            <person name="Oren A."/>
            <person name="Chaudhuri R.R."/>
            <person name="La Ragione R."/>
            <person name="Hildebrand F."/>
            <person name="Pallen M.J."/>
        </authorList>
    </citation>
    <scope>NUCLEOTIDE SEQUENCE</scope>
    <source>
        <strain evidence="2">378</strain>
    </source>
</reference>
<feature type="compositionally biased region" description="Basic residues" evidence="1">
    <location>
        <begin position="85"/>
        <end position="109"/>
    </location>
</feature>
<gene>
    <name evidence="2" type="ORF">H9847_03360</name>
</gene>
<organism evidence="2 3">
    <name type="scientific">Candidatus Anaerobiospirillum pullicola</name>
    <dbReference type="NCBI Taxonomy" id="2838451"/>
    <lineage>
        <taxon>Bacteria</taxon>
        <taxon>Pseudomonadati</taxon>
        <taxon>Pseudomonadota</taxon>
        <taxon>Gammaproteobacteria</taxon>
        <taxon>Aeromonadales</taxon>
        <taxon>Succinivibrionaceae</taxon>
        <taxon>Anaerobiospirillum</taxon>
    </lineage>
</organism>
<evidence type="ECO:0000313" key="2">
    <source>
        <dbReference type="EMBL" id="MBU3843896.1"/>
    </source>
</evidence>
<evidence type="ECO:0000313" key="3">
    <source>
        <dbReference type="Proteomes" id="UP000733611"/>
    </source>
</evidence>
<sequence length="109" mass="12140">ASTATATATATTEENAVTCRPRISRNDGTAFTTVEGVRFKPYAQLQTICDRLTETCRVILLHTCPRIHALCTFGDSSVTAASKAVHSRRERRIAKNLKRQQRRFNRSSS</sequence>
<protein>
    <submittedName>
        <fullName evidence="2">Uncharacterized protein</fullName>
    </submittedName>
</protein>
<feature type="non-terminal residue" evidence="2">
    <location>
        <position position="1"/>
    </location>
</feature>
<proteinExistence type="predicted"/>
<comment type="caution">
    <text evidence="2">The sequence shown here is derived from an EMBL/GenBank/DDBJ whole genome shotgun (WGS) entry which is preliminary data.</text>
</comment>